<dbReference type="OrthoDB" id="5503248at2"/>
<feature type="domain" description="Pyrrolo-quinoline quinone repeat" evidence="2">
    <location>
        <begin position="182"/>
        <end position="284"/>
    </location>
</feature>
<feature type="domain" description="Pyrrolo-quinoline quinone repeat" evidence="2">
    <location>
        <begin position="63"/>
        <end position="164"/>
    </location>
</feature>
<dbReference type="PANTHER" id="PTHR34512:SF30">
    <property type="entry name" value="OUTER MEMBRANE PROTEIN ASSEMBLY FACTOR BAMB"/>
    <property type="match status" value="1"/>
</dbReference>
<evidence type="ECO:0000313" key="4">
    <source>
        <dbReference type="Proteomes" id="UP000019678"/>
    </source>
</evidence>
<dbReference type="InterPro" id="IPR015943">
    <property type="entry name" value="WD40/YVTN_repeat-like_dom_sf"/>
</dbReference>
<comment type="caution">
    <text evidence="3">The sequence shown here is derived from an EMBL/GenBank/DDBJ whole genome shotgun (WGS) entry which is preliminary data.</text>
</comment>
<dbReference type="EMBL" id="ASRX01000010">
    <property type="protein sequence ID" value="EYF07485.1"/>
    <property type="molecule type" value="Genomic_DNA"/>
</dbReference>
<dbReference type="RefSeq" id="WP_044237820.1">
    <property type="nucleotide sequence ID" value="NZ_ASRX01000010.1"/>
</dbReference>
<dbReference type="Pfam" id="PF13360">
    <property type="entry name" value="PQQ_2"/>
    <property type="match status" value="2"/>
</dbReference>
<organism evidence="3 4">
    <name type="scientific">Chondromyces apiculatus DSM 436</name>
    <dbReference type="NCBI Taxonomy" id="1192034"/>
    <lineage>
        <taxon>Bacteria</taxon>
        <taxon>Pseudomonadati</taxon>
        <taxon>Myxococcota</taxon>
        <taxon>Polyangia</taxon>
        <taxon>Polyangiales</taxon>
        <taxon>Polyangiaceae</taxon>
        <taxon>Chondromyces</taxon>
    </lineage>
</organism>
<evidence type="ECO:0000313" key="3">
    <source>
        <dbReference type="EMBL" id="EYF07485.1"/>
    </source>
</evidence>
<evidence type="ECO:0000256" key="1">
    <source>
        <dbReference type="SAM" id="MobiDB-lite"/>
    </source>
</evidence>
<gene>
    <name evidence="3" type="ORF">CAP_0238</name>
</gene>
<name>A0A017TF88_9BACT</name>
<dbReference type="STRING" id="1192034.CAP_0238"/>
<dbReference type="InterPro" id="IPR002372">
    <property type="entry name" value="PQQ_rpt_dom"/>
</dbReference>
<dbReference type="PANTHER" id="PTHR34512">
    <property type="entry name" value="CELL SURFACE PROTEIN"/>
    <property type="match status" value="1"/>
</dbReference>
<dbReference type="InterPro" id="IPR011047">
    <property type="entry name" value="Quinoprotein_ADH-like_sf"/>
</dbReference>
<reference evidence="3 4" key="1">
    <citation type="submission" date="2013-05" db="EMBL/GenBank/DDBJ databases">
        <title>Genome assembly of Chondromyces apiculatus DSM 436.</title>
        <authorList>
            <person name="Sharma G."/>
            <person name="Khatri I."/>
            <person name="Kaur C."/>
            <person name="Mayilraj S."/>
            <person name="Subramanian S."/>
        </authorList>
    </citation>
    <scope>NUCLEOTIDE SEQUENCE [LARGE SCALE GENOMIC DNA]</scope>
    <source>
        <strain evidence="3 4">DSM 436</strain>
    </source>
</reference>
<proteinExistence type="predicted"/>
<keyword evidence="4" id="KW-1185">Reference proteome</keyword>
<dbReference type="Gene3D" id="2.130.10.10">
    <property type="entry name" value="YVTN repeat-like/Quinoprotein amine dehydrogenase"/>
    <property type="match status" value="1"/>
</dbReference>
<accession>A0A017TF88</accession>
<sequence length="420" mass="45121">MRYAFLLILLQACAAGVPSPATPNTDLFPPGARLVARRPPPPQLGEARHLGDFWVGTLVRDDGRFDAIAVLDAERHTPRWRHTLEGPATSLTWAVASRDVLVVQIRTAAASYLLGLDARSGAVRWREDDDTSAALMVEGILVTDGNGKLLGRRATDGAVMWMQETFVTTMAAGGPWLVTGHDEDIAVIDPRRGETRHRLPIAAPNHQAQLAIEDSTLYVSLWGEGIRMVAASLSTGAILWQSPVLDTPLYVGEPAPGHRHVFACTLSNVILGWDKRTGARTYTRGVPSCNDLAAHPGPPEELSMSAPSDTQRLHFPVALGASGASGASRVSVTRPVLIEGTVTNTRGQRVADVDVAIGISTVRSDARGHYRATLDFPGTVCAQAQSSKAYSRLTCIEPTPERPSTLDLLLERPPPSIDPE</sequence>
<protein>
    <recommendedName>
        <fullName evidence="2">Pyrrolo-quinoline quinone repeat domain-containing protein</fullName>
    </recommendedName>
</protein>
<dbReference type="AlphaFoldDB" id="A0A017TF88"/>
<feature type="region of interest" description="Disordered" evidence="1">
    <location>
        <begin position="401"/>
        <end position="420"/>
    </location>
</feature>
<evidence type="ECO:0000259" key="2">
    <source>
        <dbReference type="Pfam" id="PF13360"/>
    </source>
</evidence>
<dbReference type="SUPFAM" id="SSF50998">
    <property type="entry name" value="Quinoprotein alcohol dehydrogenase-like"/>
    <property type="match status" value="1"/>
</dbReference>
<dbReference type="Proteomes" id="UP000019678">
    <property type="component" value="Unassembled WGS sequence"/>
</dbReference>